<sequence>MISILWKETLKWLGISTAFPKGGLEHLRMFKGLAVGGKKVKGILRLIWFENIYVTWKARNEVWIRNPLTCMGLVLFCYLAVVKYSGTQDDLSDYCVLLEVYHSSLATAYAWFWSFLVYSAVLFCCKFGDKLLHLHDPSVQHSTSSDFGAGFLPFCSAGAARCLCVSAQASCIRAMSIPDLWVNCSWRHWTDKASGLCVWAVASGVGELMSLFPV</sequence>
<keyword evidence="3" id="KW-1185">Reference proteome</keyword>
<protein>
    <submittedName>
        <fullName evidence="2">Uncharacterized protein</fullName>
    </submittedName>
</protein>
<feature type="transmembrane region" description="Helical" evidence="1">
    <location>
        <begin position="106"/>
        <end position="125"/>
    </location>
</feature>
<accession>A0A2Z6LUH0</accession>
<feature type="transmembrane region" description="Helical" evidence="1">
    <location>
        <begin position="67"/>
        <end position="86"/>
    </location>
</feature>
<evidence type="ECO:0000313" key="2">
    <source>
        <dbReference type="EMBL" id="GAU22486.1"/>
    </source>
</evidence>
<name>A0A2Z6LUH0_TRISU</name>
<dbReference type="AlphaFoldDB" id="A0A2Z6LUH0"/>
<reference evidence="3" key="1">
    <citation type="journal article" date="2017" name="Front. Plant Sci.">
        <title>Climate Clever Clovers: New Paradigm to Reduce the Environmental Footprint of Ruminants by Breeding Low Methanogenic Forages Utilizing Haplotype Variation.</title>
        <authorList>
            <person name="Kaur P."/>
            <person name="Appels R."/>
            <person name="Bayer P.E."/>
            <person name="Keeble-Gagnere G."/>
            <person name="Wang J."/>
            <person name="Hirakawa H."/>
            <person name="Shirasawa K."/>
            <person name="Vercoe P."/>
            <person name="Stefanova K."/>
            <person name="Durmic Z."/>
            <person name="Nichols P."/>
            <person name="Revell C."/>
            <person name="Isobe S.N."/>
            <person name="Edwards D."/>
            <person name="Erskine W."/>
        </authorList>
    </citation>
    <scope>NUCLEOTIDE SEQUENCE [LARGE SCALE GENOMIC DNA]</scope>
    <source>
        <strain evidence="3">cv. Daliak</strain>
    </source>
</reference>
<evidence type="ECO:0000256" key="1">
    <source>
        <dbReference type="SAM" id="Phobius"/>
    </source>
</evidence>
<dbReference type="Proteomes" id="UP000242715">
    <property type="component" value="Unassembled WGS sequence"/>
</dbReference>
<evidence type="ECO:0000313" key="3">
    <source>
        <dbReference type="Proteomes" id="UP000242715"/>
    </source>
</evidence>
<organism evidence="2 3">
    <name type="scientific">Trifolium subterraneum</name>
    <name type="common">Subterranean clover</name>
    <dbReference type="NCBI Taxonomy" id="3900"/>
    <lineage>
        <taxon>Eukaryota</taxon>
        <taxon>Viridiplantae</taxon>
        <taxon>Streptophyta</taxon>
        <taxon>Embryophyta</taxon>
        <taxon>Tracheophyta</taxon>
        <taxon>Spermatophyta</taxon>
        <taxon>Magnoliopsida</taxon>
        <taxon>eudicotyledons</taxon>
        <taxon>Gunneridae</taxon>
        <taxon>Pentapetalae</taxon>
        <taxon>rosids</taxon>
        <taxon>fabids</taxon>
        <taxon>Fabales</taxon>
        <taxon>Fabaceae</taxon>
        <taxon>Papilionoideae</taxon>
        <taxon>50 kb inversion clade</taxon>
        <taxon>NPAAA clade</taxon>
        <taxon>Hologalegina</taxon>
        <taxon>IRL clade</taxon>
        <taxon>Trifolieae</taxon>
        <taxon>Trifolium</taxon>
    </lineage>
</organism>
<keyword evidence="1" id="KW-0812">Transmembrane</keyword>
<keyword evidence="1" id="KW-0472">Membrane</keyword>
<keyword evidence="1" id="KW-1133">Transmembrane helix</keyword>
<proteinExistence type="predicted"/>
<dbReference type="EMBL" id="DF973248">
    <property type="protein sequence ID" value="GAU22486.1"/>
    <property type="molecule type" value="Genomic_DNA"/>
</dbReference>
<gene>
    <name evidence="2" type="ORF">TSUD_296050</name>
</gene>